<evidence type="ECO:0000256" key="1">
    <source>
        <dbReference type="SAM" id="MobiDB-lite"/>
    </source>
</evidence>
<organism evidence="2 3">
    <name type="scientific">Parelaphostrongylus tenuis</name>
    <name type="common">Meningeal worm</name>
    <dbReference type="NCBI Taxonomy" id="148309"/>
    <lineage>
        <taxon>Eukaryota</taxon>
        <taxon>Metazoa</taxon>
        <taxon>Ecdysozoa</taxon>
        <taxon>Nematoda</taxon>
        <taxon>Chromadorea</taxon>
        <taxon>Rhabditida</taxon>
        <taxon>Rhabditina</taxon>
        <taxon>Rhabditomorpha</taxon>
        <taxon>Strongyloidea</taxon>
        <taxon>Metastrongylidae</taxon>
        <taxon>Parelaphostrongylus</taxon>
    </lineage>
</organism>
<name>A0AAD5NA12_PARTN</name>
<feature type="region of interest" description="Disordered" evidence="1">
    <location>
        <begin position="27"/>
        <end position="50"/>
    </location>
</feature>
<accession>A0AAD5NA12</accession>
<dbReference type="Proteomes" id="UP001196413">
    <property type="component" value="Unassembled WGS sequence"/>
</dbReference>
<evidence type="ECO:0000313" key="3">
    <source>
        <dbReference type="Proteomes" id="UP001196413"/>
    </source>
</evidence>
<protein>
    <submittedName>
        <fullName evidence="2">Uncharacterized protein</fullName>
    </submittedName>
</protein>
<evidence type="ECO:0000313" key="2">
    <source>
        <dbReference type="EMBL" id="KAJ1364426.1"/>
    </source>
</evidence>
<feature type="compositionally biased region" description="Basic residues" evidence="1">
    <location>
        <begin position="32"/>
        <end position="42"/>
    </location>
</feature>
<gene>
    <name evidence="2" type="ORF">KIN20_024522</name>
</gene>
<comment type="caution">
    <text evidence="2">The sequence shown here is derived from an EMBL/GenBank/DDBJ whole genome shotgun (WGS) entry which is preliminary data.</text>
</comment>
<sequence length="128" mass="14634">MYRPRRIESQGSNRSLCPTHIVVVKTTTEKKRASRRERRRRPQGGQTNVDNLLEISALEKKSKHTEHSDVLYSRIFQKVETIGYVRSADKCVVNAFECLEHLIVNKSQSSSYEGLLGSKSVSFDSLIH</sequence>
<proteinExistence type="predicted"/>
<dbReference type="AlphaFoldDB" id="A0AAD5NA12"/>
<dbReference type="EMBL" id="JAHQIW010004976">
    <property type="protein sequence ID" value="KAJ1364426.1"/>
    <property type="molecule type" value="Genomic_DNA"/>
</dbReference>
<keyword evidence="3" id="KW-1185">Reference proteome</keyword>
<reference evidence="2" key="1">
    <citation type="submission" date="2021-06" db="EMBL/GenBank/DDBJ databases">
        <title>Parelaphostrongylus tenuis whole genome reference sequence.</title>
        <authorList>
            <person name="Garwood T.J."/>
            <person name="Larsen P.A."/>
            <person name="Fountain-Jones N.M."/>
            <person name="Garbe J.R."/>
            <person name="Macchietto M.G."/>
            <person name="Kania S.A."/>
            <person name="Gerhold R.W."/>
            <person name="Richards J.E."/>
            <person name="Wolf T.M."/>
        </authorList>
    </citation>
    <scope>NUCLEOTIDE SEQUENCE</scope>
    <source>
        <strain evidence="2">MNPRO001-30</strain>
        <tissue evidence="2">Meninges</tissue>
    </source>
</reference>